<accession>A0A851HT64</accession>
<organism evidence="1 2">
    <name type="scientific">Marinobacter adhaerens</name>
    <dbReference type="NCBI Taxonomy" id="1033846"/>
    <lineage>
        <taxon>Bacteria</taxon>
        <taxon>Pseudomonadati</taxon>
        <taxon>Pseudomonadota</taxon>
        <taxon>Gammaproteobacteria</taxon>
        <taxon>Pseudomonadales</taxon>
        <taxon>Marinobacteraceae</taxon>
        <taxon>Marinobacter</taxon>
    </lineage>
</organism>
<gene>
    <name evidence="1" type="ORF">HLV39_03025</name>
</gene>
<name>A0A851HT64_9GAMM</name>
<dbReference type="Proteomes" id="UP000536442">
    <property type="component" value="Unassembled WGS sequence"/>
</dbReference>
<dbReference type="Pfam" id="PF16234">
    <property type="entry name" value="DUF4892"/>
    <property type="match status" value="1"/>
</dbReference>
<protein>
    <submittedName>
        <fullName evidence="1">DUF4892 domain-containing protein</fullName>
    </submittedName>
</protein>
<evidence type="ECO:0000313" key="1">
    <source>
        <dbReference type="EMBL" id="NWN90472.1"/>
    </source>
</evidence>
<dbReference type="InterPro" id="IPR032608">
    <property type="entry name" value="DUF4892"/>
</dbReference>
<reference evidence="1 2" key="1">
    <citation type="submission" date="2020-03" db="EMBL/GenBank/DDBJ databases">
        <title>Metagenomic, metatranscriptomic, and metabolomic analyses revealed the key microbes and metabolic features during the fermentation of ganjang, Korean traditional soy sauce.</title>
        <authorList>
            <person name="Chun B.H."/>
            <person name="Jeon C.O."/>
        </authorList>
    </citation>
    <scope>NUCLEOTIDE SEQUENCE [LARGE SCALE GENOMIC DNA]</scope>
    <source>
        <strain evidence="1 2">KG14</strain>
    </source>
</reference>
<sequence>MLSETFWKVSNILPVLLIFKLLASVVLFTGSAFASAALPETLPQPFPQSKLETSVEIESSGHLVLFSPVREVNNQIRSETMARLPVTGEGRLYQISRDASRQQAREHYRRIFRERGAQILFECSGIRCGRSNVWANQIFNQSVLYGRDATQDYLVAAVTTADGSRWLTSVYTVTRGNLREYVWMEHLQVAPGALIPGLGSLSDRVSGPVVVPWQGGVTYQFDWQATDRRRISEQARAEGAVVVLVGYSELGASESYNESMQRAREAAESLSEVLNKTGVPRQQQELVIVGPSVVVNDPGRQGDRVEVMVITR</sequence>
<comment type="caution">
    <text evidence="1">The sequence shown here is derived from an EMBL/GenBank/DDBJ whole genome shotgun (WGS) entry which is preliminary data.</text>
</comment>
<dbReference type="EMBL" id="JABEVQ010000002">
    <property type="protein sequence ID" value="NWN90472.1"/>
    <property type="molecule type" value="Genomic_DNA"/>
</dbReference>
<dbReference type="AlphaFoldDB" id="A0A851HT64"/>
<evidence type="ECO:0000313" key="2">
    <source>
        <dbReference type="Proteomes" id="UP000536442"/>
    </source>
</evidence>
<keyword evidence="2" id="KW-1185">Reference proteome</keyword>
<proteinExistence type="predicted"/>